<evidence type="ECO:0000313" key="3">
    <source>
        <dbReference type="EMBL" id="PZF82105.1"/>
    </source>
</evidence>
<dbReference type="EMBL" id="POTW01000044">
    <property type="protein sequence ID" value="PZF82105.1"/>
    <property type="molecule type" value="Genomic_DNA"/>
</dbReference>
<sequence>MWLVEGPLHPEVLVSHGSARLTVHGRRLIVQRHRAGWPQAHIAAAMGVS</sequence>
<comment type="caution">
    <text evidence="2">The sequence shown here is derived from an EMBL/GenBank/DDBJ whole genome shotgun (WGS) entry which is preliminary data.</text>
</comment>
<dbReference type="Proteomes" id="UP000248764">
    <property type="component" value="Unassembled WGS sequence"/>
</dbReference>
<accession>A0A2W2CKH8</accession>
<proteinExistence type="predicted"/>
<organism evidence="2 5">
    <name type="scientific">Jiangella anatolica</name>
    <dbReference type="NCBI Taxonomy" id="2670374"/>
    <lineage>
        <taxon>Bacteria</taxon>
        <taxon>Bacillati</taxon>
        <taxon>Actinomycetota</taxon>
        <taxon>Actinomycetes</taxon>
        <taxon>Jiangellales</taxon>
        <taxon>Jiangellaceae</taxon>
        <taxon>Jiangella</taxon>
    </lineage>
</organism>
<dbReference type="EMBL" id="POTW01000149">
    <property type="protein sequence ID" value="PZF79330.1"/>
    <property type="molecule type" value="Genomic_DNA"/>
</dbReference>
<evidence type="ECO:0000313" key="1">
    <source>
        <dbReference type="EMBL" id="PZF79330.1"/>
    </source>
</evidence>
<gene>
    <name evidence="4" type="ORF">C1I92_16990</name>
    <name evidence="3" type="ORF">C1I92_18000</name>
    <name evidence="2" type="ORF">C1I92_24890</name>
    <name evidence="1" type="ORF">C1I92_31755</name>
</gene>
<name>A0A2W2CKH8_9ACTN</name>
<dbReference type="EMBL" id="POTW01000039">
    <property type="protein sequence ID" value="PZF82430.1"/>
    <property type="molecule type" value="Genomic_DNA"/>
</dbReference>
<evidence type="ECO:0000313" key="2">
    <source>
        <dbReference type="EMBL" id="PZF80693.1"/>
    </source>
</evidence>
<feature type="non-terminal residue" evidence="2">
    <location>
        <position position="49"/>
    </location>
</feature>
<evidence type="ECO:0000313" key="4">
    <source>
        <dbReference type="EMBL" id="PZF82430.1"/>
    </source>
</evidence>
<reference evidence="2 5" key="1">
    <citation type="submission" date="2018-01" db="EMBL/GenBank/DDBJ databases">
        <title>Draft genome sequence of Jiangella sp. GTF31.</title>
        <authorList>
            <person name="Sahin N."/>
            <person name="Ay H."/>
            <person name="Saygin H."/>
        </authorList>
    </citation>
    <scope>NUCLEOTIDE SEQUENCE [LARGE SCALE GENOMIC DNA]</scope>
    <source>
        <strain evidence="2 5">GTF31</strain>
    </source>
</reference>
<evidence type="ECO:0000313" key="5">
    <source>
        <dbReference type="Proteomes" id="UP000248764"/>
    </source>
</evidence>
<protein>
    <submittedName>
        <fullName evidence="2">IS481 family transposase</fullName>
    </submittedName>
</protein>
<dbReference type="EMBL" id="POTW01000079">
    <property type="protein sequence ID" value="PZF80693.1"/>
    <property type="molecule type" value="Genomic_DNA"/>
</dbReference>
<dbReference type="AlphaFoldDB" id="A0A2W2CKH8"/>
<keyword evidence="5" id="KW-1185">Reference proteome</keyword>